<feature type="domain" description="VOC" evidence="1">
    <location>
        <begin position="4"/>
        <end position="123"/>
    </location>
</feature>
<evidence type="ECO:0000313" key="2">
    <source>
        <dbReference type="EMBL" id="SEB96518.1"/>
    </source>
</evidence>
<proteinExistence type="predicted"/>
<dbReference type="EMBL" id="FNSD01000001">
    <property type="protein sequence ID" value="SEB96518.1"/>
    <property type="molecule type" value="Genomic_DNA"/>
</dbReference>
<name>A0A1H4NNV7_9BACT</name>
<dbReference type="Pfam" id="PF00903">
    <property type="entry name" value="Glyoxalase"/>
    <property type="match status" value="1"/>
</dbReference>
<accession>A0A1H4NNV7</accession>
<organism evidence="2 3">
    <name type="scientific">Terriglobus roseus</name>
    <dbReference type="NCBI Taxonomy" id="392734"/>
    <lineage>
        <taxon>Bacteria</taxon>
        <taxon>Pseudomonadati</taxon>
        <taxon>Acidobacteriota</taxon>
        <taxon>Terriglobia</taxon>
        <taxon>Terriglobales</taxon>
        <taxon>Acidobacteriaceae</taxon>
        <taxon>Terriglobus</taxon>
    </lineage>
</organism>
<dbReference type="InterPro" id="IPR037523">
    <property type="entry name" value="VOC_core"/>
</dbReference>
<dbReference type="InterPro" id="IPR004360">
    <property type="entry name" value="Glyas_Fos-R_dOase_dom"/>
</dbReference>
<dbReference type="PROSITE" id="PS51819">
    <property type="entry name" value="VOC"/>
    <property type="match status" value="1"/>
</dbReference>
<dbReference type="InterPro" id="IPR029068">
    <property type="entry name" value="Glyas_Bleomycin-R_OHBP_Dase"/>
</dbReference>
<dbReference type="SUPFAM" id="SSF54593">
    <property type="entry name" value="Glyoxalase/Bleomycin resistance protein/Dihydroxybiphenyl dioxygenase"/>
    <property type="match status" value="1"/>
</dbReference>
<evidence type="ECO:0000259" key="1">
    <source>
        <dbReference type="PROSITE" id="PS51819"/>
    </source>
</evidence>
<dbReference type="AlphaFoldDB" id="A0A1H4NNV7"/>
<dbReference type="Gene3D" id="3.10.180.10">
    <property type="entry name" value="2,3-Dihydroxybiphenyl 1,2-Dioxygenase, domain 1"/>
    <property type="match status" value="1"/>
</dbReference>
<protein>
    <recommendedName>
        <fullName evidence="1">VOC domain-containing protein</fullName>
    </recommendedName>
</protein>
<sequence length="125" mass="13592">MAAPGNLIGFVPITDMERAIAFYRDTVGLEFVKDDGFALVFQSGDNMMRLVKMAAVTPAQFTILGWQTTSIEDDVKSLTAKGVVFSRFGFLQQDDLGIWSAPGGDKVAWFTDPDGNILSLSQHVG</sequence>
<gene>
    <name evidence="2" type="ORF">SAMN05443244_2299</name>
</gene>
<dbReference type="OrthoDB" id="9804944at2"/>
<dbReference type="Proteomes" id="UP000182409">
    <property type="component" value="Unassembled WGS sequence"/>
</dbReference>
<reference evidence="2 3" key="1">
    <citation type="submission" date="2016-10" db="EMBL/GenBank/DDBJ databases">
        <authorList>
            <person name="de Groot N.N."/>
        </authorList>
    </citation>
    <scope>NUCLEOTIDE SEQUENCE [LARGE SCALE GENOMIC DNA]</scope>
    <source>
        <strain evidence="2 3">AB35.6</strain>
    </source>
</reference>
<evidence type="ECO:0000313" key="3">
    <source>
        <dbReference type="Proteomes" id="UP000182409"/>
    </source>
</evidence>
<dbReference type="RefSeq" id="WP_074654136.1">
    <property type="nucleotide sequence ID" value="NZ_FNSD01000001.1"/>
</dbReference>